<gene>
    <name evidence="1" type="ORF">C8N29_10771</name>
</gene>
<evidence type="ECO:0000313" key="1">
    <source>
        <dbReference type="EMBL" id="PTQ89338.1"/>
    </source>
</evidence>
<keyword evidence="2" id="KW-1185">Reference proteome</keyword>
<dbReference type="RefSeq" id="WP_107865667.1">
    <property type="nucleotide sequence ID" value="NZ_QAON01000007.1"/>
</dbReference>
<proteinExistence type="predicted"/>
<dbReference type="AlphaFoldDB" id="A0A2T5IZ63"/>
<reference evidence="1 2" key="1">
    <citation type="submission" date="2018-04" db="EMBL/GenBank/DDBJ databases">
        <title>Genomic Encyclopedia of Archaeal and Bacterial Type Strains, Phase II (KMG-II): from individual species to whole genera.</title>
        <authorList>
            <person name="Goeker M."/>
        </authorList>
    </citation>
    <scope>NUCLEOTIDE SEQUENCE [LARGE SCALE GENOMIC DNA]</scope>
    <source>
        <strain evidence="1 2">DSM 5822</strain>
    </source>
</reference>
<dbReference type="Proteomes" id="UP000244223">
    <property type="component" value="Unassembled WGS sequence"/>
</dbReference>
<protein>
    <submittedName>
        <fullName evidence="1">Uncharacterized protein</fullName>
    </submittedName>
</protein>
<name>A0A2T5IZ63_9GAMM</name>
<dbReference type="OrthoDB" id="194048at2"/>
<comment type="caution">
    <text evidence="1">The sequence shown here is derived from an EMBL/GenBank/DDBJ whole genome shotgun (WGS) entry which is preliminary data.</text>
</comment>
<organism evidence="1 2">
    <name type="scientific">Agitococcus lubricus</name>
    <dbReference type="NCBI Taxonomy" id="1077255"/>
    <lineage>
        <taxon>Bacteria</taxon>
        <taxon>Pseudomonadati</taxon>
        <taxon>Pseudomonadota</taxon>
        <taxon>Gammaproteobacteria</taxon>
        <taxon>Moraxellales</taxon>
        <taxon>Moraxellaceae</taxon>
        <taxon>Agitococcus</taxon>
    </lineage>
</organism>
<evidence type="ECO:0000313" key="2">
    <source>
        <dbReference type="Proteomes" id="UP000244223"/>
    </source>
</evidence>
<accession>A0A2T5IZ63</accession>
<sequence length="263" mass="30471">MRIWLFTLGLSSSLVYGQDDGLAGIDWSSQYHQQQFSQGDHQSLKIALQPWLMWRDWQLYAELAYEYHHYTSSDIINRNGRLVRLLPRLNKTKIVYSELDSEGMGDIAVGLSYRLIHHEQVNSLWSLDYKHDNGDFAIGLGTGSQDLSLQSVWQYQQQAWRWQAHIGYSTIHSTQAASLNTEASMYFWGVGLQHPLAEYSTIGLFYNDQSAPYRNAPDPSYWRLQLNTQVHEQLQLLIAHSQYQTETPDLPSSEQKIALSWVW</sequence>
<dbReference type="EMBL" id="QAON01000007">
    <property type="protein sequence ID" value="PTQ89338.1"/>
    <property type="molecule type" value="Genomic_DNA"/>
</dbReference>